<dbReference type="InterPro" id="IPR044746">
    <property type="entry name" value="ABCC_6TM_D1"/>
</dbReference>
<dbReference type="Proteomes" id="UP001180020">
    <property type="component" value="Unassembled WGS sequence"/>
</dbReference>
<evidence type="ECO:0000259" key="12">
    <source>
        <dbReference type="PROSITE" id="PS50929"/>
    </source>
</evidence>
<dbReference type="SUPFAM" id="SSF90123">
    <property type="entry name" value="ABC transporter transmembrane region"/>
    <property type="match status" value="1"/>
</dbReference>
<gene>
    <name evidence="13" type="primary">ABCC3</name>
    <name evidence="13" type="ORF">QJS10_CPB15g01757</name>
</gene>
<dbReference type="AlphaFoldDB" id="A0AAV9D638"/>
<feature type="transmembrane region" description="Helical" evidence="10">
    <location>
        <begin position="196"/>
        <end position="225"/>
    </location>
</feature>
<evidence type="ECO:0000256" key="7">
    <source>
        <dbReference type="ARBA" id="ARBA00022989"/>
    </source>
</evidence>
<dbReference type="InterPro" id="IPR017871">
    <property type="entry name" value="ABC_transporter-like_CS"/>
</dbReference>
<dbReference type="PANTHER" id="PTHR24223:SF181">
    <property type="entry name" value="ABC TRANSPORTER C FAMILY MEMBER 3"/>
    <property type="match status" value="1"/>
</dbReference>
<feature type="transmembrane region" description="Helical" evidence="10">
    <location>
        <begin position="412"/>
        <end position="443"/>
    </location>
</feature>
<keyword evidence="14" id="KW-1185">Reference proteome</keyword>
<dbReference type="GO" id="GO:0016887">
    <property type="term" value="F:ATP hydrolysis activity"/>
    <property type="evidence" value="ECO:0007669"/>
    <property type="project" value="InterPro"/>
</dbReference>
<dbReference type="PANTHER" id="PTHR24223">
    <property type="entry name" value="ATP-BINDING CASSETTE SUB-FAMILY C"/>
    <property type="match status" value="1"/>
</dbReference>
<feature type="transmembrane region" description="Helical" evidence="10">
    <location>
        <begin position="313"/>
        <end position="329"/>
    </location>
</feature>
<dbReference type="FunFam" id="3.40.50.300:FF:000169">
    <property type="entry name" value="ABC transporter C family member 3"/>
    <property type="match status" value="1"/>
</dbReference>
<dbReference type="Pfam" id="PF00005">
    <property type="entry name" value="ABC_tran"/>
    <property type="match status" value="2"/>
</dbReference>
<dbReference type="GO" id="GO:0016020">
    <property type="term" value="C:membrane"/>
    <property type="evidence" value="ECO:0007669"/>
    <property type="project" value="UniProtKB-SubCell"/>
</dbReference>
<proteinExistence type="inferred from homology"/>
<evidence type="ECO:0000313" key="13">
    <source>
        <dbReference type="EMBL" id="KAK1296416.1"/>
    </source>
</evidence>
<keyword evidence="5" id="KW-0547">Nucleotide-binding</keyword>
<feature type="domain" description="ABC transporter" evidence="11">
    <location>
        <begin position="889"/>
        <end position="1121"/>
    </location>
</feature>
<dbReference type="Gene3D" id="3.40.50.300">
    <property type="entry name" value="P-loop containing nucleotide triphosphate hydrolases"/>
    <property type="match status" value="2"/>
</dbReference>
<dbReference type="GO" id="GO:0140359">
    <property type="term" value="F:ABC-type transporter activity"/>
    <property type="evidence" value="ECO:0007669"/>
    <property type="project" value="InterPro"/>
</dbReference>
<feature type="transmembrane region" description="Helical" evidence="10">
    <location>
        <begin position="335"/>
        <end position="353"/>
    </location>
</feature>
<evidence type="ECO:0000256" key="2">
    <source>
        <dbReference type="ARBA" id="ARBA00009726"/>
    </source>
</evidence>
<dbReference type="InterPro" id="IPR003593">
    <property type="entry name" value="AAA+_ATPase"/>
</dbReference>
<feature type="domain" description="ABC transporter" evidence="11">
    <location>
        <begin position="510"/>
        <end position="733"/>
    </location>
</feature>
<evidence type="ECO:0000256" key="6">
    <source>
        <dbReference type="ARBA" id="ARBA00022840"/>
    </source>
</evidence>
<evidence type="ECO:0000256" key="5">
    <source>
        <dbReference type="ARBA" id="ARBA00022741"/>
    </source>
</evidence>
<protein>
    <submittedName>
        <fullName evidence="13">ABC transporter C family member 3</fullName>
    </submittedName>
</protein>
<evidence type="ECO:0000313" key="14">
    <source>
        <dbReference type="Proteomes" id="UP001180020"/>
    </source>
</evidence>
<keyword evidence="4 10" id="KW-0812">Transmembrane</keyword>
<feature type="transmembrane region" description="Helical" evidence="10">
    <location>
        <begin position="46"/>
        <end position="65"/>
    </location>
</feature>
<dbReference type="InterPro" id="IPR003439">
    <property type="entry name" value="ABC_transporter-like_ATP-bd"/>
</dbReference>
<feature type="region of interest" description="Disordered" evidence="9">
    <location>
        <begin position="761"/>
        <end position="787"/>
    </location>
</feature>
<evidence type="ECO:0000256" key="8">
    <source>
        <dbReference type="ARBA" id="ARBA00023136"/>
    </source>
</evidence>
<feature type="transmembrane region" description="Helical" evidence="10">
    <location>
        <begin position="231"/>
        <end position="249"/>
    </location>
</feature>
<reference evidence="13" key="1">
    <citation type="journal article" date="2023" name="Nat. Commun.">
        <title>Diploid and tetraploid genomes of Acorus and the evolution of monocots.</title>
        <authorList>
            <person name="Ma L."/>
            <person name="Liu K.W."/>
            <person name="Li Z."/>
            <person name="Hsiao Y.Y."/>
            <person name="Qi Y."/>
            <person name="Fu T."/>
            <person name="Tang G.D."/>
            <person name="Zhang D."/>
            <person name="Sun W.H."/>
            <person name="Liu D.K."/>
            <person name="Li Y."/>
            <person name="Chen G.Z."/>
            <person name="Liu X.D."/>
            <person name="Liao X.Y."/>
            <person name="Jiang Y.T."/>
            <person name="Yu X."/>
            <person name="Hao Y."/>
            <person name="Huang J."/>
            <person name="Zhao X.W."/>
            <person name="Ke S."/>
            <person name="Chen Y.Y."/>
            <person name="Wu W.L."/>
            <person name="Hsu J.L."/>
            <person name="Lin Y.F."/>
            <person name="Huang M.D."/>
            <person name="Li C.Y."/>
            <person name="Huang L."/>
            <person name="Wang Z.W."/>
            <person name="Zhao X."/>
            <person name="Zhong W.Y."/>
            <person name="Peng D.H."/>
            <person name="Ahmad S."/>
            <person name="Lan S."/>
            <person name="Zhang J.S."/>
            <person name="Tsai W.C."/>
            <person name="Van de Peer Y."/>
            <person name="Liu Z.J."/>
        </authorList>
    </citation>
    <scope>NUCLEOTIDE SEQUENCE</scope>
    <source>
        <strain evidence="13">CP</strain>
    </source>
</reference>
<organism evidence="13 14">
    <name type="scientific">Acorus calamus</name>
    <name type="common">Sweet flag</name>
    <dbReference type="NCBI Taxonomy" id="4465"/>
    <lineage>
        <taxon>Eukaryota</taxon>
        <taxon>Viridiplantae</taxon>
        <taxon>Streptophyta</taxon>
        <taxon>Embryophyta</taxon>
        <taxon>Tracheophyta</taxon>
        <taxon>Spermatophyta</taxon>
        <taxon>Magnoliopsida</taxon>
        <taxon>Liliopsida</taxon>
        <taxon>Acoraceae</taxon>
        <taxon>Acorus</taxon>
    </lineage>
</organism>
<dbReference type="SUPFAM" id="SSF52540">
    <property type="entry name" value="P-loop containing nucleoside triphosphate hydrolases"/>
    <property type="match status" value="2"/>
</dbReference>
<dbReference type="PROSITE" id="PS00211">
    <property type="entry name" value="ABC_TRANSPORTER_1"/>
    <property type="match status" value="1"/>
</dbReference>
<keyword evidence="6" id="KW-0067">ATP-binding</keyword>
<comment type="similarity">
    <text evidence="2">Belongs to the ABC transporter superfamily. ABCC family. Conjugate transporter (TC 3.A.1.208) subfamily.</text>
</comment>
<dbReference type="PROSITE" id="PS50929">
    <property type="entry name" value="ABC_TM1F"/>
    <property type="match status" value="1"/>
</dbReference>
<dbReference type="GO" id="GO:0005524">
    <property type="term" value="F:ATP binding"/>
    <property type="evidence" value="ECO:0007669"/>
    <property type="project" value="UniProtKB-KW"/>
</dbReference>
<comment type="subcellular location">
    <subcellularLocation>
        <location evidence="1">Membrane</location>
        <topology evidence="1">Multi-pass membrane protein</topology>
    </subcellularLocation>
</comment>
<dbReference type="FunFam" id="3.40.50.300:FF:000508">
    <property type="entry name" value="ABC transporter C family member 5"/>
    <property type="match status" value="1"/>
</dbReference>
<comment type="caution">
    <text evidence="13">The sequence shown here is derived from an EMBL/GenBank/DDBJ whole genome shotgun (WGS) entry which is preliminary data.</text>
</comment>
<evidence type="ECO:0000256" key="3">
    <source>
        <dbReference type="ARBA" id="ARBA00022448"/>
    </source>
</evidence>
<dbReference type="SMART" id="SM00382">
    <property type="entry name" value="AAA"/>
    <property type="match status" value="2"/>
</dbReference>
<keyword evidence="7 10" id="KW-1133">Transmembrane helix</keyword>
<evidence type="ECO:0000256" key="4">
    <source>
        <dbReference type="ARBA" id="ARBA00022692"/>
    </source>
</evidence>
<keyword evidence="8 10" id="KW-0472">Membrane</keyword>
<dbReference type="InterPro" id="IPR036640">
    <property type="entry name" value="ABC1_TM_sf"/>
</dbReference>
<evidence type="ECO:0000256" key="10">
    <source>
        <dbReference type="SAM" id="Phobius"/>
    </source>
</evidence>
<feature type="compositionally biased region" description="Basic and acidic residues" evidence="9">
    <location>
        <begin position="762"/>
        <end position="780"/>
    </location>
</feature>
<dbReference type="InterPro" id="IPR011527">
    <property type="entry name" value="ABC1_TM_dom"/>
</dbReference>
<evidence type="ECO:0000256" key="1">
    <source>
        <dbReference type="ARBA" id="ARBA00004141"/>
    </source>
</evidence>
<name>A0AAV9D638_ACOCL</name>
<dbReference type="InterPro" id="IPR027417">
    <property type="entry name" value="P-loop_NTPase"/>
</dbReference>
<accession>A0AAV9D638</accession>
<evidence type="ECO:0000259" key="11">
    <source>
        <dbReference type="PROSITE" id="PS50893"/>
    </source>
</evidence>
<dbReference type="CDD" id="cd18579">
    <property type="entry name" value="ABC_6TM_ABCC_D1"/>
    <property type="match status" value="1"/>
</dbReference>
<reference evidence="13" key="2">
    <citation type="submission" date="2023-06" db="EMBL/GenBank/DDBJ databases">
        <authorList>
            <person name="Ma L."/>
            <person name="Liu K.-W."/>
            <person name="Li Z."/>
            <person name="Hsiao Y.-Y."/>
            <person name="Qi Y."/>
            <person name="Fu T."/>
            <person name="Tang G."/>
            <person name="Zhang D."/>
            <person name="Sun W.-H."/>
            <person name="Liu D.-K."/>
            <person name="Li Y."/>
            <person name="Chen G.-Z."/>
            <person name="Liu X.-D."/>
            <person name="Liao X.-Y."/>
            <person name="Jiang Y.-T."/>
            <person name="Yu X."/>
            <person name="Hao Y."/>
            <person name="Huang J."/>
            <person name="Zhao X.-W."/>
            <person name="Ke S."/>
            <person name="Chen Y.-Y."/>
            <person name="Wu W.-L."/>
            <person name="Hsu J.-L."/>
            <person name="Lin Y.-F."/>
            <person name="Huang M.-D."/>
            <person name="Li C.-Y."/>
            <person name="Huang L."/>
            <person name="Wang Z.-W."/>
            <person name="Zhao X."/>
            <person name="Zhong W.-Y."/>
            <person name="Peng D.-H."/>
            <person name="Ahmad S."/>
            <person name="Lan S."/>
            <person name="Zhang J.-S."/>
            <person name="Tsai W.-C."/>
            <person name="Van De Peer Y."/>
            <person name="Liu Z.-J."/>
        </authorList>
    </citation>
    <scope>NUCLEOTIDE SEQUENCE</scope>
    <source>
        <strain evidence="13">CP</strain>
        <tissue evidence="13">Leaves</tissue>
    </source>
</reference>
<dbReference type="CDD" id="cd03250">
    <property type="entry name" value="ABCC_MRP_domain1"/>
    <property type="match status" value="1"/>
</dbReference>
<dbReference type="PROSITE" id="PS50893">
    <property type="entry name" value="ABC_TRANSPORTER_2"/>
    <property type="match status" value="2"/>
</dbReference>
<dbReference type="Gene3D" id="1.20.1560.10">
    <property type="entry name" value="ABC transporter type 1, transmembrane domain"/>
    <property type="match status" value="1"/>
</dbReference>
<dbReference type="EMBL" id="JAUJYO010000015">
    <property type="protein sequence ID" value="KAK1296416.1"/>
    <property type="molecule type" value="Genomic_DNA"/>
</dbReference>
<dbReference type="CDD" id="cd03244">
    <property type="entry name" value="ABCC_MRP_domain2"/>
    <property type="match status" value="1"/>
</dbReference>
<dbReference type="FunFam" id="1.20.1560.10:FF:000003">
    <property type="entry name" value="ABC transporter C family member 10"/>
    <property type="match status" value="1"/>
</dbReference>
<evidence type="ECO:0000256" key="9">
    <source>
        <dbReference type="SAM" id="MobiDB-lite"/>
    </source>
</evidence>
<dbReference type="Pfam" id="PF00664">
    <property type="entry name" value="ABC_membrane"/>
    <property type="match status" value="1"/>
</dbReference>
<feature type="domain" description="ABC transmembrane type-1" evidence="12">
    <location>
        <begin position="197"/>
        <end position="476"/>
    </location>
</feature>
<keyword evidence="3" id="KW-0813">Transport</keyword>
<dbReference type="InterPro" id="IPR050173">
    <property type="entry name" value="ABC_transporter_C-like"/>
</dbReference>
<sequence>MVSLMVSVGFSNHGGFLISSDYTYLLRPVFLHLAYYRKHWDLKTHLLVLDVGSVFVGLVLCYAGLFGKRSGGEEIGDPPLQEPLLNGCTNNTTNGDVASDGSCNKRGCDNVTPYATANLFSILTFSWLGSLLSVGHKKTLDLEDVPQLTSEDSVFGVFPVFKTKLESYSNNSDDGGSGIGSLELVKALVFSTWKEILWTALFAVVCMVASYTGPYLIDAFVHYLIDRDNDANGYALVTVFVIAKIFECLSERYWFFKLQQVGVRVRAVLVTMIYKKGLKLSSQSRQGSTSGEIINIMSVDADRIGLFSWRMHDLWMVPIQVTLALLILYKNLGLASLATLAATMLVMLANVPLGKMQKKYQEKLMESKDIRMKATSEILRNMRILKLQGWDMKFLSKIVEFRKNETNWLRRFLYTSAMISVAFSGSPAFVSVVSFGACMLMGIPLDSGKILSALATFRVLQEPIYSLPDTIQMVIQTKVSLDRISSFLRLEELQPDNIEMLPKGSTDVSVEISDGNFSWDPSLTNPTLKDLNVRVLHGMRVAVCGTVGSGKSSLLSCILGEIPKMSGTVKVCGTTAYVAQSPWIQSGKIEDNILFGKEMDRVKYECMLEACSLKKDLEILPSGDQTIIGERGINLSGGQKQRIQIARALYHGADIFLFDDPFSAVDAHTGTHLFKACLLGLLASKTVIYVTHQVEFLPLADLILVMKDGRITQAGKYEDILSSGTDFMELVGAHKEALSSLDVMDLTAKTSMIGVVDAEGNSVKKEEKNTDPNGKPDEIVGPKGELVQEEEREKGKVLQIGSNYWMAWAAPVSKGATPLGSLQFCLKLHGRLSLYLSHFLPPAFCTSLENKVISFERILQYTCIPSEPPLCIEAKKLDDNWPSHGEVVICGLQVRYAPHMPFVLRGLTCTFPGGMKTGIVGRTGCGKSTLIQTLFRIIDPSAGHILIDGIDISTIGLHDLRSRLSIIPQDPTMFEGTIRSNLDPLEEYTDAQVWEAIDRCQLGDEVRKKEGKLDSSVSENGENWSVGQRQLVCLGRVILKKSKVLVLDEATASVDTATDSLIQKTLRQQFSDCTVITIAHRITSVLDNDMVLLLENGKILEYDAPSNLLENKSSAFAKLVAEYTVTSSSSFSDLNNL</sequence>